<comment type="caution">
    <text evidence="1">The sequence shown here is derived from an EMBL/GenBank/DDBJ whole genome shotgun (WGS) entry which is preliminary data.</text>
</comment>
<sequence length="96" mass="10686">MHVVHSSGSTIPRGTSQYFQRELGRLTSTGYQQPNKTYKQNDPRLMEFALALYPFDTTLHSRRCSAYALSVGSAISLIEGDRTESAKQANLAQAMM</sequence>
<accession>A0A9Q1CL33</accession>
<evidence type="ECO:0000313" key="1">
    <source>
        <dbReference type="EMBL" id="KAJ8046718.1"/>
    </source>
</evidence>
<reference evidence="1" key="1">
    <citation type="submission" date="2021-10" db="EMBL/GenBank/DDBJ databases">
        <title>Tropical sea cucumber genome reveals ecological adaptation and Cuvierian tubules defense mechanism.</title>
        <authorList>
            <person name="Chen T."/>
        </authorList>
    </citation>
    <scope>NUCLEOTIDE SEQUENCE</scope>
    <source>
        <strain evidence="1">Nanhai2018</strain>
        <tissue evidence="1">Muscle</tissue>
    </source>
</reference>
<dbReference type="AlphaFoldDB" id="A0A9Q1CL33"/>
<organism evidence="1 2">
    <name type="scientific">Holothuria leucospilota</name>
    <name type="common">Black long sea cucumber</name>
    <name type="synonym">Mertensiothuria leucospilota</name>
    <dbReference type="NCBI Taxonomy" id="206669"/>
    <lineage>
        <taxon>Eukaryota</taxon>
        <taxon>Metazoa</taxon>
        <taxon>Echinodermata</taxon>
        <taxon>Eleutherozoa</taxon>
        <taxon>Echinozoa</taxon>
        <taxon>Holothuroidea</taxon>
        <taxon>Aspidochirotacea</taxon>
        <taxon>Aspidochirotida</taxon>
        <taxon>Holothuriidae</taxon>
        <taxon>Holothuria</taxon>
    </lineage>
</organism>
<gene>
    <name evidence="1" type="ORF">HOLleu_05489</name>
</gene>
<name>A0A9Q1CL33_HOLLE</name>
<evidence type="ECO:0000313" key="2">
    <source>
        <dbReference type="Proteomes" id="UP001152320"/>
    </source>
</evidence>
<proteinExistence type="predicted"/>
<dbReference type="Proteomes" id="UP001152320">
    <property type="component" value="Chromosome 2"/>
</dbReference>
<protein>
    <submittedName>
        <fullName evidence="1">Uncharacterized protein</fullName>
    </submittedName>
</protein>
<keyword evidence="2" id="KW-1185">Reference proteome</keyword>
<dbReference type="EMBL" id="JAIZAY010000002">
    <property type="protein sequence ID" value="KAJ8046718.1"/>
    <property type="molecule type" value="Genomic_DNA"/>
</dbReference>